<organism evidence="1 2">
    <name type="scientific">Penicillium bovifimosum</name>
    <dbReference type="NCBI Taxonomy" id="126998"/>
    <lineage>
        <taxon>Eukaryota</taxon>
        <taxon>Fungi</taxon>
        <taxon>Dikarya</taxon>
        <taxon>Ascomycota</taxon>
        <taxon>Pezizomycotina</taxon>
        <taxon>Eurotiomycetes</taxon>
        <taxon>Eurotiomycetidae</taxon>
        <taxon>Eurotiales</taxon>
        <taxon>Aspergillaceae</taxon>
        <taxon>Penicillium</taxon>
    </lineage>
</organism>
<reference evidence="1" key="2">
    <citation type="journal article" date="2023" name="IMA Fungus">
        <title>Comparative genomic study of the Penicillium genus elucidates a diverse pangenome and 15 lateral gene transfer events.</title>
        <authorList>
            <person name="Petersen C."/>
            <person name="Sorensen T."/>
            <person name="Nielsen M.R."/>
            <person name="Sondergaard T.E."/>
            <person name="Sorensen J.L."/>
            <person name="Fitzpatrick D.A."/>
            <person name="Frisvad J.C."/>
            <person name="Nielsen K.L."/>
        </authorList>
    </citation>
    <scope>NUCLEOTIDE SEQUENCE</scope>
    <source>
        <strain evidence="1">IBT 22155</strain>
    </source>
</reference>
<sequence length="61" mass="6713">MVDDHRNVDDVSGYVRYAGIEEDVLVKKEGGRVFLYGMQVFMQAIDDALEPGGHGVYPVGP</sequence>
<reference evidence="1" key="1">
    <citation type="submission" date="2022-11" db="EMBL/GenBank/DDBJ databases">
        <authorList>
            <person name="Petersen C."/>
        </authorList>
    </citation>
    <scope>NUCLEOTIDE SEQUENCE</scope>
    <source>
        <strain evidence="1">IBT 22155</strain>
    </source>
</reference>
<keyword evidence="2" id="KW-1185">Reference proteome</keyword>
<accession>A0A9W9GT83</accession>
<dbReference type="AlphaFoldDB" id="A0A9W9GT83"/>
<evidence type="ECO:0000313" key="2">
    <source>
        <dbReference type="Proteomes" id="UP001149079"/>
    </source>
</evidence>
<dbReference type="Proteomes" id="UP001149079">
    <property type="component" value="Unassembled WGS sequence"/>
</dbReference>
<protein>
    <submittedName>
        <fullName evidence="1">Uncharacterized protein</fullName>
    </submittedName>
</protein>
<gene>
    <name evidence="1" type="ORF">N7515_005482</name>
</gene>
<proteinExistence type="predicted"/>
<name>A0A9W9GT83_9EURO</name>
<evidence type="ECO:0000313" key="1">
    <source>
        <dbReference type="EMBL" id="KAJ5129443.1"/>
    </source>
</evidence>
<dbReference type="RefSeq" id="XP_056519822.1">
    <property type="nucleotide sequence ID" value="XM_056666226.1"/>
</dbReference>
<dbReference type="EMBL" id="JAPQKL010000005">
    <property type="protein sequence ID" value="KAJ5129443.1"/>
    <property type="molecule type" value="Genomic_DNA"/>
</dbReference>
<dbReference type="GeneID" id="81405396"/>
<comment type="caution">
    <text evidence="1">The sequence shown here is derived from an EMBL/GenBank/DDBJ whole genome shotgun (WGS) entry which is preliminary data.</text>
</comment>